<evidence type="ECO:0000256" key="8">
    <source>
        <dbReference type="PIRSR" id="PIRSR634016-1"/>
    </source>
</evidence>
<evidence type="ECO:0000313" key="14">
    <source>
        <dbReference type="EMBL" id="GMH59931.1"/>
    </source>
</evidence>
<evidence type="ECO:0000256" key="9">
    <source>
        <dbReference type="PIRSR" id="PIRSR634016-3"/>
    </source>
</evidence>
<dbReference type="Gene3D" id="1.25.50.20">
    <property type="match status" value="1"/>
</dbReference>
<feature type="binding site" evidence="9">
    <location>
        <position position="254"/>
    </location>
    <ligand>
        <name>Zn(2+)</name>
        <dbReference type="ChEBI" id="CHEBI:29105"/>
        <note>catalytic</note>
    </ligand>
</feature>
<gene>
    <name evidence="14" type="ORF">TrRE_jg1486</name>
</gene>
<dbReference type="InterPro" id="IPR034016">
    <property type="entry name" value="M1_APN-typ"/>
</dbReference>
<dbReference type="InterPro" id="IPR014782">
    <property type="entry name" value="Peptidase_M1_dom"/>
</dbReference>
<comment type="caution">
    <text evidence="14">The sequence shown here is derived from an EMBL/GenBank/DDBJ whole genome shotgun (WGS) entry which is preliminary data.</text>
</comment>
<dbReference type="InterPro" id="IPR050344">
    <property type="entry name" value="Peptidase_M1_aminopeptidases"/>
</dbReference>
<evidence type="ECO:0000256" key="4">
    <source>
        <dbReference type="ARBA" id="ARBA00022723"/>
    </source>
</evidence>
<dbReference type="GO" id="GO:0043171">
    <property type="term" value="P:peptide catabolic process"/>
    <property type="evidence" value="ECO:0007669"/>
    <property type="project" value="TreeGrafter"/>
</dbReference>
<keyword evidence="7" id="KW-0482">Metalloprotease</keyword>
<dbReference type="Gene3D" id="1.10.390.10">
    <property type="entry name" value="Neutral Protease Domain 2"/>
    <property type="match status" value="1"/>
</dbReference>
<keyword evidence="3" id="KW-0645">Protease</keyword>
<feature type="binding site" evidence="9">
    <location>
        <position position="273"/>
    </location>
    <ligand>
        <name>Zn(2+)</name>
        <dbReference type="ChEBI" id="CHEBI:29105"/>
        <note>catalytic</note>
    </ligand>
</feature>
<comment type="cofactor">
    <cofactor evidence="9">
        <name>Zn(2+)</name>
        <dbReference type="ChEBI" id="CHEBI:29105"/>
    </cofactor>
    <text evidence="9">Binds 1 zinc ion per subunit.</text>
</comment>
<evidence type="ECO:0000259" key="13">
    <source>
        <dbReference type="Pfam" id="PF17900"/>
    </source>
</evidence>
<dbReference type="InterPro" id="IPR024571">
    <property type="entry name" value="ERAP1-like_C_dom"/>
</dbReference>
<evidence type="ECO:0000256" key="2">
    <source>
        <dbReference type="ARBA" id="ARBA00022438"/>
    </source>
</evidence>
<keyword evidence="4 9" id="KW-0479">Metal-binding</keyword>
<evidence type="ECO:0000259" key="12">
    <source>
        <dbReference type="Pfam" id="PF11838"/>
    </source>
</evidence>
<keyword evidence="2" id="KW-0031">Aminopeptidase</keyword>
<dbReference type="GO" id="GO:0042277">
    <property type="term" value="F:peptide binding"/>
    <property type="evidence" value="ECO:0007669"/>
    <property type="project" value="TreeGrafter"/>
</dbReference>
<proteinExistence type="inferred from homology"/>
<reference evidence="14" key="1">
    <citation type="submission" date="2022-07" db="EMBL/GenBank/DDBJ databases">
        <title>Genome analysis of Parmales, a sister group of diatoms, reveals the evolutionary specialization of diatoms from phago-mixotrophs to photoautotrophs.</title>
        <authorList>
            <person name="Ban H."/>
            <person name="Sato S."/>
            <person name="Yoshikawa S."/>
            <person name="Kazumasa Y."/>
            <person name="Nakamura Y."/>
            <person name="Ichinomiya M."/>
            <person name="Saitoh K."/>
            <person name="Sato N."/>
            <person name="Blanc-Mathieu R."/>
            <person name="Endo H."/>
            <person name="Kuwata A."/>
            <person name="Ogata H."/>
        </authorList>
    </citation>
    <scope>NUCLEOTIDE SEQUENCE</scope>
</reference>
<evidence type="ECO:0000256" key="1">
    <source>
        <dbReference type="ARBA" id="ARBA00010136"/>
    </source>
</evidence>
<sequence>LSSNGSSMDAVSFNYSRTNETCTIVFPNVVPSGSGVLEVEFEGNLNDQMRGLYRSTYKGLDGEVKTMACTQFEATDARRAFPCWDEPAMKATFQLTCSIPQTPGFEAIAISNTPVSSSSTHLLGPSKWRKYTFETTPKMSTYLAALVIGEFDVVSKTSPQTSIQTSVYTVPGKVNQGLFCLDTACRALDFLESTYGVKYPLTKSDLLAIPDFAAGAMENWGCVTYREAKILTDKGTSLEMRKGIARTVCHELAHQWFGNLTTMEWWNALFLNEGFARYMEFIAVDSLFPSWGIWDEFVGGVLVLALGLDAMENSHPIEVEVDHPDEINAIFDAISYAKGASLIRMLANWLGEDRFMEGIRKYLDKFGYKNAESGDLWGTLGEHSGKDVVGMMEMWTKVMGFPVVGVGEDGKVTQEKFRAGGRMGKALEESKWRIPIVFEDGETLVMGIDVEDEFVVWQQVCERLVELSGVYKGEEFEEDYKTFVKGVVGKQWEMIGWEKKEGEKANKGSMRGVLLSAMAASGDEGVKKEALRLFNEYYAGGEEIAADIRKVVYKLAVSEDEDAVMPKMRALYLKTSFPEEQRNLMMAMGGCKGAGIWKDTIEWALWSGDVKKQDAVYPLSTLGGGGKGEMAFEFFKENFGRLKETFTGPIWGGVVAMCCRGVKEIEEVVAYFEDKEVGGAKRRLDQAVEAGRLRLDRVKRDREVLAGFWG</sequence>
<dbReference type="PANTHER" id="PTHR11533">
    <property type="entry name" value="PROTEASE M1 ZINC METALLOPROTEASE"/>
    <property type="match status" value="1"/>
</dbReference>
<feature type="domain" description="Peptidase M1 membrane alanine aminopeptidase" evidence="11">
    <location>
        <begin position="180"/>
        <end position="395"/>
    </location>
</feature>
<dbReference type="SUPFAM" id="SSF63737">
    <property type="entry name" value="Leukotriene A4 hydrolase N-terminal domain"/>
    <property type="match status" value="1"/>
</dbReference>
<evidence type="ECO:0000256" key="6">
    <source>
        <dbReference type="ARBA" id="ARBA00022833"/>
    </source>
</evidence>
<dbReference type="PANTHER" id="PTHR11533:SF174">
    <property type="entry name" value="PUROMYCIN-SENSITIVE AMINOPEPTIDASE-RELATED"/>
    <property type="match status" value="1"/>
</dbReference>
<dbReference type="Pfam" id="PF01433">
    <property type="entry name" value="Peptidase_M1"/>
    <property type="match status" value="1"/>
</dbReference>
<evidence type="ECO:0000256" key="3">
    <source>
        <dbReference type="ARBA" id="ARBA00022670"/>
    </source>
</evidence>
<feature type="site" description="Transition state stabilizer" evidence="10">
    <location>
        <position position="336"/>
    </location>
</feature>
<dbReference type="FunFam" id="1.10.390.10:FF:000001">
    <property type="entry name" value="Aminopeptidase"/>
    <property type="match status" value="1"/>
</dbReference>
<feature type="active site" description="Proton acceptor" evidence="8">
    <location>
        <position position="251"/>
    </location>
</feature>
<dbReference type="GO" id="GO:0008270">
    <property type="term" value="F:zinc ion binding"/>
    <property type="evidence" value="ECO:0007669"/>
    <property type="project" value="InterPro"/>
</dbReference>
<dbReference type="CDD" id="cd09601">
    <property type="entry name" value="M1_APN-Q_like"/>
    <property type="match status" value="1"/>
</dbReference>
<dbReference type="GO" id="GO:0006508">
    <property type="term" value="P:proteolysis"/>
    <property type="evidence" value="ECO:0007669"/>
    <property type="project" value="UniProtKB-KW"/>
</dbReference>
<dbReference type="InterPro" id="IPR001930">
    <property type="entry name" value="Peptidase_M1"/>
</dbReference>
<dbReference type="Pfam" id="PF11838">
    <property type="entry name" value="ERAP1_C"/>
    <property type="match status" value="1"/>
</dbReference>
<keyword evidence="5" id="KW-0378">Hydrolase</keyword>
<evidence type="ECO:0000256" key="10">
    <source>
        <dbReference type="PIRSR" id="PIRSR634016-4"/>
    </source>
</evidence>
<evidence type="ECO:0008006" key="16">
    <source>
        <dbReference type="Google" id="ProtNLM"/>
    </source>
</evidence>
<dbReference type="GO" id="GO:0005615">
    <property type="term" value="C:extracellular space"/>
    <property type="evidence" value="ECO:0007669"/>
    <property type="project" value="TreeGrafter"/>
</dbReference>
<dbReference type="OrthoDB" id="10031169at2759"/>
<feature type="binding site" evidence="9">
    <location>
        <position position="250"/>
    </location>
    <ligand>
        <name>Zn(2+)</name>
        <dbReference type="ChEBI" id="CHEBI:29105"/>
        <note>catalytic</note>
    </ligand>
</feature>
<accession>A0A9W6ZUQ0</accession>
<organism evidence="14 15">
    <name type="scientific">Triparma retinervis</name>
    <dbReference type="NCBI Taxonomy" id="2557542"/>
    <lineage>
        <taxon>Eukaryota</taxon>
        <taxon>Sar</taxon>
        <taxon>Stramenopiles</taxon>
        <taxon>Ochrophyta</taxon>
        <taxon>Bolidophyceae</taxon>
        <taxon>Parmales</taxon>
        <taxon>Triparmaceae</taxon>
        <taxon>Triparma</taxon>
    </lineage>
</organism>
<name>A0A9W6ZUQ0_9STRA</name>
<evidence type="ECO:0000259" key="11">
    <source>
        <dbReference type="Pfam" id="PF01433"/>
    </source>
</evidence>
<dbReference type="Proteomes" id="UP001165082">
    <property type="component" value="Unassembled WGS sequence"/>
</dbReference>
<keyword evidence="15" id="KW-1185">Reference proteome</keyword>
<dbReference type="InterPro" id="IPR045357">
    <property type="entry name" value="Aminopeptidase_N-like_N"/>
</dbReference>
<dbReference type="GO" id="GO:0070006">
    <property type="term" value="F:metalloaminopeptidase activity"/>
    <property type="evidence" value="ECO:0007669"/>
    <property type="project" value="TreeGrafter"/>
</dbReference>
<feature type="domain" description="ERAP1-like C-terminal" evidence="12">
    <location>
        <begin position="445"/>
        <end position="690"/>
    </location>
</feature>
<evidence type="ECO:0000256" key="5">
    <source>
        <dbReference type="ARBA" id="ARBA00022801"/>
    </source>
</evidence>
<evidence type="ECO:0000256" key="7">
    <source>
        <dbReference type="ARBA" id="ARBA00023049"/>
    </source>
</evidence>
<dbReference type="SUPFAM" id="SSF55486">
    <property type="entry name" value="Metalloproteases ('zincins'), catalytic domain"/>
    <property type="match status" value="1"/>
</dbReference>
<evidence type="ECO:0000313" key="15">
    <source>
        <dbReference type="Proteomes" id="UP001165082"/>
    </source>
</evidence>
<dbReference type="PRINTS" id="PR00756">
    <property type="entry name" value="ALADIPTASE"/>
</dbReference>
<comment type="similarity">
    <text evidence="1">Belongs to the peptidase M1 family.</text>
</comment>
<dbReference type="Pfam" id="PF17900">
    <property type="entry name" value="Peptidase_M1_N"/>
    <property type="match status" value="1"/>
</dbReference>
<dbReference type="InterPro" id="IPR027268">
    <property type="entry name" value="Peptidase_M4/M1_CTD_sf"/>
</dbReference>
<protein>
    <recommendedName>
        <fullName evidence="16">Aminopeptidase</fullName>
    </recommendedName>
</protein>
<keyword evidence="6 9" id="KW-0862">Zinc</keyword>
<feature type="non-terminal residue" evidence="14">
    <location>
        <position position="1"/>
    </location>
</feature>
<dbReference type="Gene3D" id="2.60.40.1730">
    <property type="entry name" value="tricorn interacting facor f3 domain"/>
    <property type="match status" value="1"/>
</dbReference>
<dbReference type="InterPro" id="IPR042097">
    <property type="entry name" value="Aminopeptidase_N-like_N_sf"/>
</dbReference>
<feature type="domain" description="Aminopeptidase N-like N-terminal" evidence="13">
    <location>
        <begin position="9"/>
        <end position="143"/>
    </location>
</feature>
<dbReference type="EMBL" id="BRXZ01002327">
    <property type="protein sequence ID" value="GMH59931.1"/>
    <property type="molecule type" value="Genomic_DNA"/>
</dbReference>
<dbReference type="GO" id="GO:0016020">
    <property type="term" value="C:membrane"/>
    <property type="evidence" value="ECO:0007669"/>
    <property type="project" value="TreeGrafter"/>
</dbReference>
<dbReference type="GO" id="GO:0005737">
    <property type="term" value="C:cytoplasm"/>
    <property type="evidence" value="ECO:0007669"/>
    <property type="project" value="TreeGrafter"/>
</dbReference>
<dbReference type="AlphaFoldDB" id="A0A9W6ZUQ0"/>